<keyword evidence="2" id="KW-1185">Reference proteome</keyword>
<evidence type="ECO:0000313" key="2">
    <source>
        <dbReference type="Proteomes" id="UP000682802"/>
    </source>
</evidence>
<gene>
    <name evidence="1" type="ORF">KM029_19670</name>
</gene>
<accession>A0ABX8H2W2</accession>
<name>A0ABX8H2W2_9BACT</name>
<evidence type="ECO:0000313" key="1">
    <source>
        <dbReference type="EMBL" id="QWG09902.1"/>
    </source>
</evidence>
<protein>
    <submittedName>
        <fullName evidence="1">Uncharacterized protein</fullName>
    </submittedName>
</protein>
<dbReference type="RefSeq" id="WP_144076555.1">
    <property type="nucleotide sequence ID" value="NZ_CP076129.1"/>
</dbReference>
<organism evidence="1 2">
    <name type="scientific">Flammeovirga kamogawensis</name>
    <dbReference type="NCBI Taxonomy" id="373891"/>
    <lineage>
        <taxon>Bacteria</taxon>
        <taxon>Pseudomonadati</taxon>
        <taxon>Bacteroidota</taxon>
        <taxon>Cytophagia</taxon>
        <taxon>Cytophagales</taxon>
        <taxon>Flammeovirgaceae</taxon>
        <taxon>Flammeovirga</taxon>
    </lineage>
</organism>
<proteinExistence type="predicted"/>
<reference evidence="1 2" key="1">
    <citation type="submission" date="2021-05" db="EMBL/GenBank/DDBJ databases">
        <title>Comparative genomic studies on the polysaccharide-degrading batcterial strains of the Flammeovirga genus.</title>
        <authorList>
            <person name="Zewei F."/>
            <person name="Zheng Z."/>
            <person name="Yu L."/>
            <person name="Ruyue G."/>
            <person name="Yanhong M."/>
            <person name="Yuanyuan C."/>
            <person name="Jingyan G."/>
            <person name="Wenjun H."/>
        </authorList>
    </citation>
    <scope>NUCLEOTIDE SEQUENCE [LARGE SCALE GENOMIC DNA]</scope>
    <source>
        <strain evidence="1 2">YS10</strain>
    </source>
</reference>
<sequence>MKLLRLKDGNQSEVIFSSKNENGALESIDFSWNTYDFDDNPYSRLIEFIDDNSNTPSSFKNKNDLNDYWLKLNRPQKVIWLFGILQTYVYSVSIDEFIYDFYYLIHAVTDIFEELKLEKEQISFHQRLLCFMCDEVNQQFIQENIKVIRPEILEKHEDIKTKNHEFLDEDNMKQIHQVLFNYILTNKKYFFQ</sequence>
<dbReference type="EMBL" id="CP076129">
    <property type="protein sequence ID" value="QWG09902.1"/>
    <property type="molecule type" value="Genomic_DNA"/>
</dbReference>
<dbReference type="Proteomes" id="UP000682802">
    <property type="component" value="Chromosome 2"/>
</dbReference>